<gene>
    <name evidence="2" type="ORF">BRADI_2g25413v3</name>
</gene>
<keyword evidence="1" id="KW-0472">Membrane</keyword>
<evidence type="ECO:0000313" key="3">
    <source>
        <dbReference type="EnsemblPlants" id="KQK06267"/>
    </source>
</evidence>
<organism evidence="2">
    <name type="scientific">Brachypodium distachyon</name>
    <name type="common">Purple false brome</name>
    <name type="synonym">Trachynia distachya</name>
    <dbReference type="NCBI Taxonomy" id="15368"/>
    <lineage>
        <taxon>Eukaryota</taxon>
        <taxon>Viridiplantae</taxon>
        <taxon>Streptophyta</taxon>
        <taxon>Embryophyta</taxon>
        <taxon>Tracheophyta</taxon>
        <taxon>Spermatophyta</taxon>
        <taxon>Magnoliopsida</taxon>
        <taxon>Liliopsida</taxon>
        <taxon>Poales</taxon>
        <taxon>Poaceae</taxon>
        <taxon>BOP clade</taxon>
        <taxon>Pooideae</taxon>
        <taxon>Stipodae</taxon>
        <taxon>Brachypodieae</taxon>
        <taxon>Brachypodium</taxon>
    </lineage>
</organism>
<feature type="transmembrane region" description="Helical" evidence="1">
    <location>
        <begin position="20"/>
        <end position="43"/>
    </location>
</feature>
<dbReference type="InParanoid" id="A0A0Q3IKD2"/>
<proteinExistence type="predicted"/>
<dbReference type="EnsemblPlants" id="KQK06267">
    <property type="protein sequence ID" value="KQK06267"/>
    <property type="gene ID" value="BRADI_2g25413v3"/>
</dbReference>
<keyword evidence="1" id="KW-0812">Transmembrane</keyword>
<reference evidence="2 3" key="1">
    <citation type="journal article" date="2010" name="Nature">
        <title>Genome sequencing and analysis of the model grass Brachypodium distachyon.</title>
        <authorList>
            <consortium name="International Brachypodium Initiative"/>
        </authorList>
    </citation>
    <scope>NUCLEOTIDE SEQUENCE [LARGE SCALE GENOMIC DNA]</scope>
    <source>
        <strain evidence="2 3">Bd21</strain>
    </source>
</reference>
<dbReference type="EMBL" id="CM000881">
    <property type="protein sequence ID" value="KQK06267.1"/>
    <property type="molecule type" value="Genomic_DNA"/>
</dbReference>
<protein>
    <submittedName>
        <fullName evidence="2 3">Uncharacterized protein</fullName>
    </submittedName>
</protein>
<dbReference type="Proteomes" id="UP000008810">
    <property type="component" value="Chromosome 2"/>
</dbReference>
<evidence type="ECO:0000313" key="4">
    <source>
        <dbReference type="Proteomes" id="UP000008810"/>
    </source>
</evidence>
<name>A0A0Q3IKD2_BRADI</name>
<evidence type="ECO:0000313" key="2">
    <source>
        <dbReference type="EMBL" id="KQK06267.1"/>
    </source>
</evidence>
<dbReference type="Gramene" id="KQK06267">
    <property type="protein sequence ID" value="KQK06267"/>
    <property type="gene ID" value="BRADI_2g25413v3"/>
</dbReference>
<keyword evidence="4" id="KW-1185">Reference proteome</keyword>
<sequence length="119" mass="13856">MTCRSALLFGWTLNKNWARVFQYLHVPLIVIQNFVFILHSVFFKCYANPYHSQVSTPVATLILNLREPPVPRQMQVGPSPGEKYFQYQEECTQFFLMFADTCKLSAVLQYLLCTVRLSL</sequence>
<reference evidence="2" key="2">
    <citation type="submission" date="2017-06" db="EMBL/GenBank/DDBJ databases">
        <title>WGS assembly of Brachypodium distachyon.</title>
        <authorList>
            <consortium name="The International Brachypodium Initiative"/>
            <person name="Lucas S."/>
            <person name="Harmon-Smith M."/>
            <person name="Lail K."/>
            <person name="Tice H."/>
            <person name="Grimwood J."/>
            <person name="Bruce D."/>
            <person name="Barry K."/>
            <person name="Shu S."/>
            <person name="Lindquist E."/>
            <person name="Wang M."/>
            <person name="Pitluck S."/>
            <person name="Vogel J.P."/>
            <person name="Garvin D.F."/>
            <person name="Mockler T.C."/>
            <person name="Schmutz J."/>
            <person name="Rokhsar D."/>
            <person name="Bevan M.W."/>
        </authorList>
    </citation>
    <scope>NUCLEOTIDE SEQUENCE</scope>
    <source>
        <strain evidence="2">Bd21</strain>
    </source>
</reference>
<accession>A0A0Q3IKD2</accession>
<evidence type="ECO:0000256" key="1">
    <source>
        <dbReference type="SAM" id="Phobius"/>
    </source>
</evidence>
<reference evidence="3" key="3">
    <citation type="submission" date="2018-08" db="UniProtKB">
        <authorList>
            <consortium name="EnsemblPlants"/>
        </authorList>
    </citation>
    <scope>IDENTIFICATION</scope>
    <source>
        <strain evidence="3">cv. Bd21</strain>
    </source>
</reference>
<dbReference type="AlphaFoldDB" id="A0A0Q3IKD2"/>
<keyword evidence="1" id="KW-1133">Transmembrane helix</keyword>